<evidence type="ECO:0000313" key="8">
    <source>
        <dbReference type="Proteomes" id="UP000017746"/>
    </source>
</evidence>
<dbReference type="EMBL" id="CP006272">
    <property type="protein sequence ID" value="AGZ41416.1"/>
    <property type="molecule type" value="Genomic_DNA"/>
</dbReference>
<keyword evidence="8" id="KW-1185">Reference proteome</keyword>
<dbReference type="eggNOG" id="COG0491">
    <property type="taxonomic scope" value="Bacteria"/>
</dbReference>
<keyword evidence="5" id="KW-0862">Zinc</keyword>
<proteinExistence type="inferred from homology"/>
<dbReference type="InterPro" id="IPR051013">
    <property type="entry name" value="MBL_superfamily_lactonases"/>
</dbReference>
<organism evidence="7 8">
    <name type="scientific">Actinoplanes friuliensis DSM 7358</name>
    <dbReference type="NCBI Taxonomy" id="1246995"/>
    <lineage>
        <taxon>Bacteria</taxon>
        <taxon>Bacillati</taxon>
        <taxon>Actinomycetota</taxon>
        <taxon>Actinomycetes</taxon>
        <taxon>Micromonosporales</taxon>
        <taxon>Micromonosporaceae</taxon>
        <taxon>Actinoplanes</taxon>
    </lineage>
</organism>
<dbReference type="Proteomes" id="UP000017746">
    <property type="component" value="Chromosome"/>
</dbReference>
<dbReference type="PANTHER" id="PTHR42978">
    <property type="entry name" value="QUORUM-QUENCHING LACTONASE YTNP-RELATED-RELATED"/>
    <property type="match status" value="1"/>
</dbReference>
<evidence type="ECO:0000256" key="5">
    <source>
        <dbReference type="ARBA" id="ARBA00022833"/>
    </source>
</evidence>
<dbReference type="OrthoDB" id="2971563at2"/>
<dbReference type="CDD" id="cd07729">
    <property type="entry name" value="AHL_lactonase_MBL-fold"/>
    <property type="match status" value="1"/>
</dbReference>
<reference evidence="7 8" key="1">
    <citation type="journal article" date="2014" name="J. Biotechnol.">
        <title>Complete genome sequence of the actinobacterium Actinoplanes friuliensis HAG 010964, producer of the lipopeptide antibiotic friulimycin.</title>
        <authorList>
            <person name="Ruckert C."/>
            <person name="Szczepanowski R."/>
            <person name="Albersmeier A."/>
            <person name="Goesmann A."/>
            <person name="Fischer N."/>
            <person name="Steinkamper A."/>
            <person name="Puhler A."/>
            <person name="Biener R."/>
            <person name="Schwartz D."/>
            <person name="Kalinowski J."/>
        </authorList>
    </citation>
    <scope>NUCLEOTIDE SEQUENCE [LARGE SCALE GENOMIC DNA]</scope>
    <source>
        <strain evidence="7 8">DSM 7358</strain>
    </source>
</reference>
<evidence type="ECO:0000256" key="4">
    <source>
        <dbReference type="ARBA" id="ARBA00022801"/>
    </source>
</evidence>
<dbReference type="PATRIC" id="fig|1246995.3.peg.3182"/>
<gene>
    <name evidence="7" type="ORF">AFR_15670</name>
</gene>
<dbReference type="Gene3D" id="3.60.15.10">
    <property type="entry name" value="Ribonuclease Z/Hydroxyacylglutathione hydrolase-like"/>
    <property type="match status" value="1"/>
</dbReference>
<dbReference type="AlphaFoldDB" id="U5W0F7"/>
<dbReference type="GO" id="GO:0046872">
    <property type="term" value="F:metal ion binding"/>
    <property type="evidence" value="ECO:0007669"/>
    <property type="project" value="UniProtKB-KW"/>
</dbReference>
<dbReference type="SUPFAM" id="SSF56281">
    <property type="entry name" value="Metallo-hydrolase/oxidoreductase"/>
    <property type="match status" value="1"/>
</dbReference>
<evidence type="ECO:0000256" key="1">
    <source>
        <dbReference type="ARBA" id="ARBA00001947"/>
    </source>
</evidence>
<comment type="similarity">
    <text evidence="2">Belongs to the metallo-beta-lactamase superfamily.</text>
</comment>
<dbReference type="InterPro" id="IPR001279">
    <property type="entry name" value="Metallo-B-lactamas"/>
</dbReference>
<dbReference type="STRING" id="1246995.AFR_15670"/>
<evidence type="ECO:0000313" key="7">
    <source>
        <dbReference type="EMBL" id="AGZ41416.1"/>
    </source>
</evidence>
<dbReference type="KEGG" id="afs:AFR_15670"/>
<comment type="cofactor">
    <cofactor evidence="1">
        <name>Zn(2+)</name>
        <dbReference type="ChEBI" id="CHEBI:29105"/>
    </cofactor>
</comment>
<keyword evidence="3" id="KW-0479">Metal-binding</keyword>
<evidence type="ECO:0000256" key="2">
    <source>
        <dbReference type="ARBA" id="ARBA00007749"/>
    </source>
</evidence>
<dbReference type="Pfam" id="PF00753">
    <property type="entry name" value="Lactamase_B"/>
    <property type="match status" value="1"/>
</dbReference>
<keyword evidence="4" id="KW-0378">Hydrolase</keyword>
<evidence type="ECO:0000259" key="6">
    <source>
        <dbReference type="SMART" id="SM00849"/>
    </source>
</evidence>
<protein>
    <submittedName>
        <fullName evidence="7">Beta-lactamase domain-containing protein</fullName>
    </submittedName>
</protein>
<sequence length="267" mass="29142">MTARYQVTIVKYGTRQTVRSDVYLNHHLYGEPDGPIGMDYFFWVVRNTERTIVVDTGFSAIGGANRKRTTLIEPAAAFDALGVDRAAGPPVVITHAHYDHIGNLGLFPASPLTVAGAEYAFWTGPYADRTLLHHSVEDEEIASLKQADAEGRLRPFDDEADLAPGVRVIRLGGHTPGQSVVTVETTDGVVLLASDSVHYYEEFERSMPFTQVSGLVDMYAAFERIRTMLATGEVRHLVPGHDPDTLDRFTPVTGPLAGLAATIGEEC</sequence>
<dbReference type="HOGENOM" id="CLU_030571_3_3_11"/>
<dbReference type="GO" id="GO:0016787">
    <property type="term" value="F:hydrolase activity"/>
    <property type="evidence" value="ECO:0007669"/>
    <property type="project" value="UniProtKB-KW"/>
</dbReference>
<accession>U5W0F7</accession>
<dbReference type="RefSeq" id="WP_023361475.1">
    <property type="nucleotide sequence ID" value="NC_022657.1"/>
</dbReference>
<dbReference type="InterPro" id="IPR036866">
    <property type="entry name" value="RibonucZ/Hydroxyglut_hydro"/>
</dbReference>
<dbReference type="SMART" id="SM00849">
    <property type="entry name" value="Lactamase_B"/>
    <property type="match status" value="1"/>
</dbReference>
<dbReference type="PANTHER" id="PTHR42978:SF7">
    <property type="entry name" value="METALLO-HYDROLASE RV2300C-RELATED"/>
    <property type="match status" value="1"/>
</dbReference>
<evidence type="ECO:0000256" key="3">
    <source>
        <dbReference type="ARBA" id="ARBA00022723"/>
    </source>
</evidence>
<name>U5W0F7_9ACTN</name>
<feature type="domain" description="Metallo-beta-lactamase" evidence="6">
    <location>
        <begin position="39"/>
        <end position="241"/>
    </location>
</feature>